<dbReference type="PANTHER" id="PTHR22916:SF3">
    <property type="entry name" value="UDP-GLCNAC:BETAGAL BETA-1,3-N-ACETYLGLUCOSAMINYLTRANSFERASE-LIKE PROTEIN 1"/>
    <property type="match status" value="1"/>
</dbReference>
<reference evidence="3" key="1">
    <citation type="submission" date="2017-02" db="EMBL/GenBank/DDBJ databases">
        <authorList>
            <person name="Daims H."/>
        </authorList>
    </citation>
    <scope>NUCLEOTIDE SEQUENCE [LARGE SCALE GENOMIC DNA]</scope>
</reference>
<proteinExistence type="predicted"/>
<dbReference type="Gene3D" id="3.90.550.10">
    <property type="entry name" value="Spore Coat Polysaccharide Biosynthesis Protein SpsA, Chain A"/>
    <property type="match status" value="1"/>
</dbReference>
<accession>A0A1R4HCT7</accession>
<keyword evidence="3" id="KW-1185">Reference proteome</keyword>
<dbReference type="OrthoDB" id="9805612at2"/>
<name>A0A1R4HCT7_9GAMM</name>
<dbReference type="SUPFAM" id="SSF53448">
    <property type="entry name" value="Nucleotide-diphospho-sugar transferases"/>
    <property type="match status" value="1"/>
</dbReference>
<dbReference type="GO" id="GO:0016758">
    <property type="term" value="F:hexosyltransferase activity"/>
    <property type="evidence" value="ECO:0007669"/>
    <property type="project" value="UniProtKB-ARBA"/>
</dbReference>
<dbReference type="EMBL" id="FUKI01000126">
    <property type="protein sequence ID" value="SJM94027.1"/>
    <property type="molecule type" value="Genomic_DNA"/>
</dbReference>
<dbReference type="Pfam" id="PF00535">
    <property type="entry name" value="Glycos_transf_2"/>
    <property type="match status" value="1"/>
</dbReference>
<dbReference type="Proteomes" id="UP000195667">
    <property type="component" value="Unassembled WGS sequence"/>
</dbReference>
<sequence>MSNPIPLVSIIIPVYNGANYLNEAIDSALAQTYPNVEIIVINDGSSDNGETEKIALSYGNKIRYFYKENGKVASALNLGIRKMEGEYFSWLSHDDIYCPEKINNQIIYLHKLQKNVILYSDYDFVDENGHYLFTQRNPNIEPKEFKYALMTSHPIHGCTVLIPSFIFEEVGFFDEQLRTVQDYDMWYRISKKYEFHHMTDLLIKSRLHNEQDTNKIISIHISECDEFYRKCLADINANDIFNRTIDKFNFFIQSAFHAIKHKRFLSAQKALEFTRFYNQRYLTINYWLILAYFFYKKHRHQIN</sequence>
<evidence type="ECO:0000313" key="3">
    <source>
        <dbReference type="Proteomes" id="UP000195667"/>
    </source>
</evidence>
<organism evidence="2 3">
    <name type="scientific">Crenothrix polyspora</name>
    <dbReference type="NCBI Taxonomy" id="360316"/>
    <lineage>
        <taxon>Bacteria</taxon>
        <taxon>Pseudomonadati</taxon>
        <taxon>Pseudomonadota</taxon>
        <taxon>Gammaproteobacteria</taxon>
        <taxon>Methylococcales</taxon>
        <taxon>Crenotrichaceae</taxon>
        <taxon>Crenothrix</taxon>
    </lineage>
</organism>
<dbReference type="AlphaFoldDB" id="A0A1R4HCT7"/>
<feature type="domain" description="Glycosyltransferase 2-like" evidence="1">
    <location>
        <begin position="9"/>
        <end position="166"/>
    </location>
</feature>
<dbReference type="InterPro" id="IPR029044">
    <property type="entry name" value="Nucleotide-diphossugar_trans"/>
</dbReference>
<evidence type="ECO:0000313" key="2">
    <source>
        <dbReference type="EMBL" id="SJM94027.1"/>
    </source>
</evidence>
<dbReference type="PANTHER" id="PTHR22916">
    <property type="entry name" value="GLYCOSYLTRANSFERASE"/>
    <property type="match status" value="1"/>
</dbReference>
<dbReference type="InterPro" id="IPR001173">
    <property type="entry name" value="Glyco_trans_2-like"/>
</dbReference>
<evidence type="ECO:0000259" key="1">
    <source>
        <dbReference type="Pfam" id="PF00535"/>
    </source>
</evidence>
<dbReference type="RefSeq" id="WP_087144112.1">
    <property type="nucleotide sequence ID" value="NZ_FUKI01000126.1"/>
</dbReference>
<gene>
    <name evidence="2" type="ORF">CRENPOLYSF1_50080</name>
</gene>
<keyword evidence="2" id="KW-0808">Transferase</keyword>
<protein>
    <submittedName>
        <fullName evidence="2">Glycosyl transferase family 2</fullName>
    </submittedName>
</protein>